<evidence type="ECO:0000313" key="1">
    <source>
        <dbReference type="Proteomes" id="UP000887540"/>
    </source>
</evidence>
<protein>
    <submittedName>
        <fullName evidence="2">Uncharacterized protein</fullName>
    </submittedName>
</protein>
<dbReference type="AlphaFoldDB" id="A0A914D4X4"/>
<name>A0A914D4X4_9BILA</name>
<sequence length="179" mass="20455">MFADNNNVEMPLKLDEGSKLSEIVNSITEENRRATTDTLNSISNMDNEQSVTETNSQYGNISIFSTDETISTIEMDKLQQTVNGKENNINEKGANQVIQLLSVDQINSWLTLENWFENPISHRYALLEENPRVLHKEDPLPKEIRYVNDLQRTSNDIDFNSSPMIAEKISYENNTNAAR</sequence>
<dbReference type="Proteomes" id="UP000887540">
    <property type="component" value="Unplaced"/>
</dbReference>
<organism evidence="1 2">
    <name type="scientific">Acrobeloides nanus</name>
    <dbReference type="NCBI Taxonomy" id="290746"/>
    <lineage>
        <taxon>Eukaryota</taxon>
        <taxon>Metazoa</taxon>
        <taxon>Ecdysozoa</taxon>
        <taxon>Nematoda</taxon>
        <taxon>Chromadorea</taxon>
        <taxon>Rhabditida</taxon>
        <taxon>Tylenchina</taxon>
        <taxon>Cephalobomorpha</taxon>
        <taxon>Cephaloboidea</taxon>
        <taxon>Cephalobidae</taxon>
        <taxon>Acrobeloides</taxon>
    </lineage>
</organism>
<keyword evidence="1" id="KW-1185">Reference proteome</keyword>
<evidence type="ECO:0000313" key="2">
    <source>
        <dbReference type="WBParaSite" id="ACRNAN_scaffold19176.g13153.t1"/>
    </source>
</evidence>
<accession>A0A914D4X4</accession>
<proteinExistence type="predicted"/>
<reference evidence="2" key="1">
    <citation type="submission" date="2022-11" db="UniProtKB">
        <authorList>
            <consortium name="WormBaseParasite"/>
        </authorList>
    </citation>
    <scope>IDENTIFICATION</scope>
</reference>
<dbReference type="WBParaSite" id="ACRNAN_scaffold19176.g13153.t1">
    <property type="protein sequence ID" value="ACRNAN_scaffold19176.g13153.t1"/>
    <property type="gene ID" value="ACRNAN_scaffold19176.g13153"/>
</dbReference>